<feature type="compositionally biased region" description="Basic and acidic residues" evidence="1">
    <location>
        <begin position="9"/>
        <end position="23"/>
    </location>
</feature>
<accession>G0U813</accession>
<dbReference type="AlphaFoldDB" id="G0U813"/>
<reference evidence="2" key="1">
    <citation type="journal article" date="2012" name="Proc. Natl. Acad. Sci. U.S.A.">
        <title>Antigenic diversity is generated by distinct evolutionary mechanisms in African trypanosome species.</title>
        <authorList>
            <person name="Jackson A.P."/>
            <person name="Berry A."/>
            <person name="Aslett M."/>
            <person name="Allison H.C."/>
            <person name="Burton P."/>
            <person name="Vavrova-Anderson J."/>
            <person name="Brown R."/>
            <person name="Browne H."/>
            <person name="Corton N."/>
            <person name="Hauser H."/>
            <person name="Gamble J."/>
            <person name="Gilderthorp R."/>
            <person name="Marcello L."/>
            <person name="McQuillan J."/>
            <person name="Otto T.D."/>
            <person name="Quail M.A."/>
            <person name="Sanders M.J."/>
            <person name="van Tonder A."/>
            <person name="Ginger M.L."/>
            <person name="Field M.C."/>
            <person name="Barry J.D."/>
            <person name="Hertz-Fowler C."/>
            <person name="Berriman M."/>
        </authorList>
    </citation>
    <scope>NUCLEOTIDE SEQUENCE</scope>
    <source>
        <strain evidence="2">Y486</strain>
    </source>
</reference>
<evidence type="ECO:0000256" key="1">
    <source>
        <dbReference type="SAM" id="MobiDB-lite"/>
    </source>
</evidence>
<evidence type="ECO:0000313" key="2">
    <source>
        <dbReference type="EMBL" id="CCC52021.1"/>
    </source>
</evidence>
<dbReference type="EMBL" id="HE573026">
    <property type="protein sequence ID" value="CCC52021.1"/>
    <property type="molecule type" value="Genomic_DNA"/>
</dbReference>
<dbReference type="PANTHER" id="PTHR40430">
    <property type="entry name" value="T. BRUCEI SPP.-SPECIFIC PROTEIN"/>
    <property type="match status" value="1"/>
</dbReference>
<sequence>MRRTPCLRESGERADDNAADTRKVRPLPSLAPNILRLPPLGHPHPLRSCGSSSPGRKRRGQAFAAGASGLGCPLPSKTICGVVGFCDRVTPSSFFDTSLLEISSSSSSSSTSTLSLLPMLHRSSRYVDPWMPCNSLADAHQDGHDVAAEQPPPERTNRLESPFVIGCGGVQHQRTRDLLIDCARELYYTIVRDWEEAEPKVVFSAEDLIVVYINLQRVRRTAAVLRYMNNVLIWGDVTREFRLSKVHEGWGIVTEDGHLMYTFRPPWVIPRGFLPNN</sequence>
<gene>
    <name evidence="2" type="ORF">TVY486_1010640</name>
</gene>
<dbReference type="PANTHER" id="PTHR40430:SF1">
    <property type="entry name" value="T. BRUCEI SPP.-SPECIFIC PROTEIN"/>
    <property type="match status" value="1"/>
</dbReference>
<organism evidence="2">
    <name type="scientific">Trypanosoma vivax (strain Y486)</name>
    <dbReference type="NCBI Taxonomy" id="1055687"/>
    <lineage>
        <taxon>Eukaryota</taxon>
        <taxon>Discoba</taxon>
        <taxon>Euglenozoa</taxon>
        <taxon>Kinetoplastea</taxon>
        <taxon>Metakinetoplastina</taxon>
        <taxon>Trypanosomatida</taxon>
        <taxon>Trypanosomatidae</taxon>
        <taxon>Trypanosoma</taxon>
        <taxon>Duttonella</taxon>
    </lineage>
</organism>
<proteinExistence type="predicted"/>
<name>G0U813_TRYVY</name>
<dbReference type="VEuPathDB" id="TriTrypDB:TvY486_1010640"/>
<feature type="region of interest" description="Disordered" evidence="1">
    <location>
        <begin position="36"/>
        <end position="61"/>
    </location>
</feature>
<protein>
    <submittedName>
        <fullName evidence="2">Uncharacterized protein</fullName>
    </submittedName>
</protein>
<feature type="region of interest" description="Disordered" evidence="1">
    <location>
        <begin position="1"/>
        <end position="23"/>
    </location>
</feature>